<evidence type="ECO:0000256" key="6">
    <source>
        <dbReference type="ARBA" id="ARBA00023239"/>
    </source>
</evidence>
<comment type="similarity">
    <text evidence="7 8">Belongs to the IspF family.</text>
</comment>
<evidence type="ECO:0000256" key="4">
    <source>
        <dbReference type="ARBA" id="ARBA00022723"/>
    </source>
</evidence>
<dbReference type="InterPro" id="IPR003526">
    <property type="entry name" value="MECDP_synthase"/>
</dbReference>
<feature type="site" description="Transition state stabilizer" evidence="7">
    <location>
        <position position="41"/>
    </location>
</feature>
<gene>
    <name evidence="7" type="primary">ispF</name>
    <name evidence="10" type="ORF">ETSY1_35015</name>
</gene>
<dbReference type="GO" id="GO:0046872">
    <property type="term" value="F:metal ion binding"/>
    <property type="evidence" value="ECO:0007669"/>
    <property type="project" value="UniProtKB-KW"/>
</dbReference>
<comment type="subunit">
    <text evidence="7">Homotrimer.</text>
</comment>
<evidence type="ECO:0000256" key="7">
    <source>
        <dbReference type="HAMAP-Rule" id="MF_00107"/>
    </source>
</evidence>
<dbReference type="GO" id="GO:0019288">
    <property type="term" value="P:isopentenyl diphosphate biosynthetic process, methylerythritol 4-phosphate pathway"/>
    <property type="evidence" value="ECO:0007669"/>
    <property type="project" value="UniProtKB-UniRule"/>
</dbReference>
<dbReference type="PANTHER" id="PTHR43181:SF1">
    <property type="entry name" value="2-C-METHYL-D-ERYTHRITOL 2,4-CYCLODIPHOSPHATE SYNTHASE, CHLOROPLASTIC"/>
    <property type="match status" value="1"/>
</dbReference>
<dbReference type="PROSITE" id="PS01350">
    <property type="entry name" value="ISPF"/>
    <property type="match status" value="1"/>
</dbReference>
<feature type="binding site" evidence="7">
    <location>
        <begin position="68"/>
        <end position="72"/>
    </location>
    <ligand>
        <name>4-CDP-2-C-methyl-D-erythritol 2-phosphate</name>
        <dbReference type="ChEBI" id="CHEBI:57919"/>
    </ligand>
</feature>
<comment type="function">
    <text evidence="7">Involved in the biosynthesis of isopentenyl diphosphate (IPP) and dimethylallyl diphosphate (DMAPP), two major building blocks of isoprenoid compounds. Catalyzes the conversion of 4-diphosphocytidyl-2-C-methyl-D-erythritol 2-phosphate (CDP-ME2P) to 2-C-methyl-D-erythritol 2,4-cyclodiphosphate (ME-CPP) with a corresponding release of cytidine 5-monophosphate (CMP).</text>
</comment>
<dbReference type="GO" id="GO:0016114">
    <property type="term" value="P:terpenoid biosynthetic process"/>
    <property type="evidence" value="ECO:0007669"/>
    <property type="project" value="InterPro"/>
</dbReference>
<dbReference type="HOGENOM" id="CLU_084630_2_0_7"/>
<evidence type="ECO:0000256" key="3">
    <source>
        <dbReference type="ARBA" id="ARBA00012579"/>
    </source>
</evidence>
<proteinExistence type="inferred from homology"/>
<dbReference type="NCBIfam" id="TIGR00151">
    <property type="entry name" value="ispF"/>
    <property type="match status" value="1"/>
</dbReference>
<dbReference type="EC" id="4.6.1.12" evidence="3 7"/>
<feature type="binding site" evidence="7">
    <location>
        <begin position="63"/>
        <end position="65"/>
    </location>
    <ligand>
        <name>4-CDP-2-C-methyl-D-erythritol 2-phosphate</name>
        <dbReference type="ChEBI" id="CHEBI:57919"/>
    </ligand>
</feature>
<comment type="caution">
    <text evidence="10">The sequence shown here is derived from an EMBL/GenBank/DDBJ whole genome shotgun (WGS) entry which is preliminary data.</text>
</comment>
<feature type="binding site" evidence="7">
    <location>
        <begin position="15"/>
        <end position="17"/>
    </location>
    <ligand>
        <name>4-CDP-2-C-methyl-D-erythritol 2-phosphate</name>
        <dbReference type="ChEBI" id="CHEBI:57919"/>
    </ligand>
</feature>
<feature type="binding site" evidence="7">
    <location>
        <position position="15"/>
    </location>
    <ligand>
        <name>a divalent metal cation</name>
        <dbReference type="ChEBI" id="CHEBI:60240"/>
    </ligand>
</feature>
<dbReference type="AlphaFoldDB" id="W4L9N8"/>
<sequence length="166" mass="17458">MTIMLQPFRIGIGHDTHRLGEGGPVRLGGIDIPHDKHLIGHSDADVLLHAITDALLGAAGLGDIGDMFPDTDEANRGRDSADMLRRAADAVAQAGYRIGNLDCIVFAQRPKLGPVKAQIRDRIGAILDLEPEQVGVKAKTGERLGAVGNEEAIMAQCAALIVAVTG</sequence>
<comment type="caution">
    <text evidence="7">Lacks conserved residue(s) required for the propagation of feature annotation.</text>
</comment>
<dbReference type="CDD" id="cd00554">
    <property type="entry name" value="MECDP_synthase"/>
    <property type="match status" value="1"/>
</dbReference>
<dbReference type="InterPro" id="IPR020555">
    <property type="entry name" value="MECDP_synthase_CS"/>
</dbReference>
<feature type="binding site" evidence="7">
    <location>
        <position position="17"/>
    </location>
    <ligand>
        <name>a divalent metal cation</name>
        <dbReference type="ChEBI" id="CHEBI:60240"/>
    </ligand>
</feature>
<evidence type="ECO:0000256" key="2">
    <source>
        <dbReference type="ARBA" id="ARBA00004709"/>
    </source>
</evidence>
<evidence type="ECO:0000313" key="10">
    <source>
        <dbReference type="EMBL" id="ETW94400.1"/>
    </source>
</evidence>
<dbReference type="Gene3D" id="3.30.1330.50">
    <property type="entry name" value="2-C-methyl-D-erythritol 2,4-cyclodiphosphate synthase"/>
    <property type="match status" value="1"/>
</dbReference>
<comment type="catalytic activity">
    <reaction evidence="1 7 8">
        <text>4-CDP-2-C-methyl-D-erythritol 2-phosphate = 2-C-methyl-D-erythritol 2,4-cyclic diphosphate + CMP</text>
        <dbReference type="Rhea" id="RHEA:23864"/>
        <dbReference type="ChEBI" id="CHEBI:57919"/>
        <dbReference type="ChEBI" id="CHEBI:58483"/>
        <dbReference type="ChEBI" id="CHEBI:60377"/>
        <dbReference type="EC" id="4.6.1.12"/>
    </reaction>
</comment>
<keyword evidence="4 7" id="KW-0479">Metal-binding</keyword>
<comment type="cofactor">
    <cofactor evidence="7">
        <name>a divalent metal cation</name>
        <dbReference type="ChEBI" id="CHEBI:60240"/>
    </cofactor>
    <text evidence="7">Binds 1 divalent metal cation per subunit.</text>
</comment>
<evidence type="ECO:0000313" key="11">
    <source>
        <dbReference type="Proteomes" id="UP000019141"/>
    </source>
</evidence>
<evidence type="ECO:0000256" key="5">
    <source>
        <dbReference type="ARBA" id="ARBA00023229"/>
    </source>
</evidence>
<dbReference type="EMBL" id="AZHW01001072">
    <property type="protein sequence ID" value="ETW94400.1"/>
    <property type="molecule type" value="Genomic_DNA"/>
</dbReference>
<comment type="pathway">
    <text evidence="2 7">Isoprenoid biosynthesis; isopentenyl diphosphate biosynthesis via DXP pathway; isopentenyl diphosphate from 1-deoxy-D-xylulose 5-phosphate: step 4/6.</text>
</comment>
<keyword evidence="6 7" id="KW-0456">Lyase</keyword>
<dbReference type="PANTHER" id="PTHR43181">
    <property type="entry name" value="2-C-METHYL-D-ERYTHRITOL 2,4-CYCLODIPHOSPHATE SYNTHASE, CHLOROPLASTIC"/>
    <property type="match status" value="1"/>
</dbReference>
<evidence type="ECO:0000256" key="8">
    <source>
        <dbReference type="RuleBase" id="RU004395"/>
    </source>
</evidence>
<reference evidence="10 11" key="1">
    <citation type="journal article" date="2014" name="Nature">
        <title>An environmental bacterial taxon with a large and distinct metabolic repertoire.</title>
        <authorList>
            <person name="Wilson M.C."/>
            <person name="Mori T."/>
            <person name="Ruckert C."/>
            <person name="Uria A.R."/>
            <person name="Helf M.J."/>
            <person name="Takada K."/>
            <person name="Gernert C."/>
            <person name="Steffens U.A."/>
            <person name="Heycke N."/>
            <person name="Schmitt S."/>
            <person name="Rinke C."/>
            <person name="Helfrich E.J."/>
            <person name="Brachmann A.O."/>
            <person name="Gurgui C."/>
            <person name="Wakimoto T."/>
            <person name="Kracht M."/>
            <person name="Crusemann M."/>
            <person name="Hentschel U."/>
            <person name="Abe I."/>
            <person name="Matsunaga S."/>
            <person name="Kalinowski J."/>
            <person name="Takeyama H."/>
            <person name="Piel J."/>
        </authorList>
    </citation>
    <scope>NUCLEOTIDE SEQUENCE [LARGE SCALE GENOMIC DNA]</scope>
    <source>
        <strain evidence="11">TSY1</strain>
    </source>
</reference>
<dbReference type="PATRIC" id="fig|1429438.4.peg.6590"/>
<dbReference type="InterPro" id="IPR036571">
    <property type="entry name" value="MECDP_synthase_sf"/>
</dbReference>
<dbReference type="UniPathway" id="UPA00056">
    <property type="reaction ID" value="UER00095"/>
</dbReference>
<feature type="domain" description="2-C-methyl-D-erythritol 2,4-cyclodiphosphate synthase" evidence="9">
    <location>
        <begin position="8"/>
        <end position="161"/>
    </location>
</feature>
<keyword evidence="11" id="KW-1185">Reference proteome</keyword>
<feature type="binding site" evidence="7">
    <location>
        <begin position="41"/>
        <end position="42"/>
    </location>
    <ligand>
        <name>4-CDP-2-C-methyl-D-erythritol 2-phosphate</name>
        <dbReference type="ChEBI" id="CHEBI:57919"/>
    </ligand>
</feature>
<name>W4L9N8_ENTF1</name>
<dbReference type="HAMAP" id="MF_00107">
    <property type="entry name" value="IspF"/>
    <property type="match status" value="1"/>
</dbReference>
<organism evidence="10 11">
    <name type="scientific">Entotheonella factor</name>
    <dbReference type="NCBI Taxonomy" id="1429438"/>
    <lineage>
        <taxon>Bacteria</taxon>
        <taxon>Pseudomonadati</taxon>
        <taxon>Nitrospinota/Tectimicrobiota group</taxon>
        <taxon>Candidatus Tectimicrobiota</taxon>
        <taxon>Candidatus Entotheonellia</taxon>
        <taxon>Candidatus Entotheonellales</taxon>
        <taxon>Candidatus Entotheonellaceae</taxon>
        <taxon>Candidatus Entotheonella</taxon>
    </lineage>
</organism>
<dbReference type="Proteomes" id="UP000019141">
    <property type="component" value="Unassembled WGS sequence"/>
</dbReference>
<accession>W4L9N8</accession>
<evidence type="ECO:0000256" key="1">
    <source>
        <dbReference type="ARBA" id="ARBA00000200"/>
    </source>
</evidence>
<protein>
    <recommendedName>
        <fullName evidence="3 7">2-C-methyl-D-erythritol 2,4-cyclodiphosphate synthase</fullName>
        <shortName evidence="7">MECDP-synthase</shortName>
        <shortName evidence="7">MECPP-synthase</shortName>
        <shortName evidence="7">MECPS</shortName>
        <ecNumber evidence="3 7">4.6.1.12</ecNumber>
    </recommendedName>
</protein>
<dbReference type="Pfam" id="PF02542">
    <property type="entry name" value="YgbB"/>
    <property type="match status" value="1"/>
</dbReference>
<dbReference type="SUPFAM" id="SSF69765">
    <property type="entry name" value="IpsF-like"/>
    <property type="match status" value="1"/>
</dbReference>
<dbReference type="GO" id="GO:0008685">
    <property type="term" value="F:2-C-methyl-D-erythritol 2,4-cyclodiphosphate synthase activity"/>
    <property type="evidence" value="ECO:0007669"/>
    <property type="project" value="UniProtKB-UniRule"/>
</dbReference>
<feature type="site" description="Transition state stabilizer" evidence="7">
    <location>
        <position position="140"/>
    </location>
</feature>
<keyword evidence="5 7" id="KW-0414">Isoprene biosynthesis</keyword>
<evidence type="ECO:0000259" key="9">
    <source>
        <dbReference type="Pfam" id="PF02542"/>
    </source>
</evidence>
<feature type="binding site" evidence="7">
    <location>
        <position position="49"/>
    </location>
    <ligand>
        <name>a divalent metal cation</name>
        <dbReference type="ChEBI" id="CHEBI:60240"/>
    </ligand>
</feature>